<gene>
    <name evidence="1" type="ORF">L6452_06969</name>
</gene>
<reference evidence="1 2" key="2">
    <citation type="journal article" date="2022" name="Mol. Ecol. Resour.">
        <title>The genomes of chicory, endive, great burdock and yacon provide insights into Asteraceae paleo-polyploidization history and plant inulin production.</title>
        <authorList>
            <person name="Fan W."/>
            <person name="Wang S."/>
            <person name="Wang H."/>
            <person name="Wang A."/>
            <person name="Jiang F."/>
            <person name="Liu H."/>
            <person name="Zhao H."/>
            <person name="Xu D."/>
            <person name="Zhang Y."/>
        </authorList>
    </citation>
    <scope>NUCLEOTIDE SEQUENCE [LARGE SCALE GENOMIC DNA]</scope>
    <source>
        <strain evidence="2">cv. Niubang</strain>
    </source>
</reference>
<reference evidence="2" key="1">
    <citation type="journal article" date="2022" name="Mol. Ecol. Resour.">
        <title>The genomes of chicory, endive, great burdock and yacon provide insights into Asteraceae palaeo-polyploidization history and plant inulin production.</title>
        <authorList>
            <person name="Fan W."/>
            <person name="Wang S."/>
            <person name="Wang H."/>
            <person name="Wang A."/>
            <person name="Jiang F."/>
            <person name="Liu H."/>
            <person name="Zhao H."/>
            <person name="Xu D."/>
            <person name="Zhang Y."/>
        </authorList>
    </citation>
    <scope>NUCLEOTIDE SEQUENCE [LARGE SCALE GENOMIC DNA]</scope>
    <source>
        <strain evidence="2">cv. Niubang</strain>
    </source>
</reference>
<evidence type="ECO:0000313" key="2">
    <source>
        <dbReference type="Proteomes" id="UP001055879"/>
    </source>
</evidence>
<protein>
    <submittedName>
        <fullName evidence="1">Uncharacterized protein</fullName>
    </submittedName>
</protein>
<name>A0ACB9EKR4_ARCLA</name>
<sequence length="122" mass="13892">MSALGHEQIVLFWKPSEGKQKRPILYDTCGFTYESSVLQEWWLCKELKCADQLQLLWGSIQQIMMHASVDVWSICKASSCCMHHFSRAELKVDIIRSFGCAPSRFGYPTISNAMADLEQAQA</sequence>
<organism evidence="1 2">
    <name type="scientific">Arctium lappa</name>
    <name type="common">Greater burdock</name>
    <name type="synonym">Lappa major</name>
    <dbReference type="NCBI Taxonomy" id="4217"/>
    <lineage>
        <taxon>Eukaryota</taxon>
        <taxon>Viridiplantae</taxon>
        <taxon>Streptophyta</taxon>
        <taxon>Embryophyta</taxon>
        <taxon>Tracheophyta</taxon>
        <taxon>Spermatophyta</taxon>
        <taxon>Magnoliopsida</taxon>
        <taxon>eudicotyledons</taxon>
        <taxon>Gunneridae</taxon>
        <taxon>Pentapetalae</taxon>
        <taxon>asterids</taxon>
        <taxon>campanulids</taxon>
        <taxon>Asterales</taxon>
        <taxon>Asteraceae</taxon>
        <taxon>Carduoideae</taxon>
        <taxon>Cardueae</taxon>
        <taxon>Arctiinae</taxon>
        <taxon>Arctium</taxon>
    </lineage>
</organism>
<accession>A0ACB9EKR4</accession>
<dbReference type="Proteomes" id="UP001055879">
    <property type="component" value="Linkage Group LG02"/>
</dbReference>
<keyword evidence="2" id="KW-1185">Reference proteome</keyword>
<proteinExistence type="predicted"/>
<dbReference type="EMBL" id="CM042048">
    <property type="protein sequence ID" value="KAI3759276.1"/>
    <property type="molecule type" value="Genomic_DNA"/>
</dbReference>
<evidence type="ECO:0000313" key="1">
    <source>
        <dbReference type="EMBL" id="KAI3759276.1"/>
    </source>
</evidence>
<comment type="caution">
    <text evidence="1">The sequence shown here is derived from an EMBL/GenBank/DDBJ whole genome shotgun (WGS) entry which is preliminary data.</text>
</comment>